<evidence type="ECO:0000313" key="3">
    <source>
        <dbReference type="EMBL" id="VEU64943.1"/>
    </source>
</evidence>
<keyword evidence="1" id="KW-0175">Coiled coil</keyword>
<organism evidence="3 4">
    <name type="scientific">Mycoplasmopsis cynos</name>
    <dbReference type="NCBI Taxonomy" id="171284"/>
    <lineage>
        <taxon>Bacteria</taxon>
        <taxon>Bacillati</taxon>
        <taxon>Mycoplasmatota</taxon>
        <taxon>Mycoplasmoidales</taxon>
        <taxon>Metamycoplasmataceae</taxon>
        <taxon>Mycoplasmopsis</taxon>
    </lineage>
</organism>
<feature type="transmembrane region" description="Helical" evidence="2">
    <location>
        <begin position="9"/>
        <end position="32"/>
    </location>
</feature>
<reference evidence="3 4" key="1">
    <citation type="submission" date="2019-01" db="EMBL/GenBank/DDBJ databases">
        <authorList>
            <consortium name="Pathogen Informatics"/>
        </authorList>
    </citation>
    <scope>NUCLEOTIDE SEQUENCE [LARGE SCALE GENOMIC DNA]</scope>
    <source>
        <strain evidence="3 4">NCTC10142</strain>
        <plasmid evidence="4">13</plasmid>
    </source>
</reference>
<feature type="coiled-coil region" evidence="1">
    <location>
        <begin position="360"/>
        <end position="390"/>
    </location>
</feature>
<keyword evidence="2" id="KW-0812">Transmembrane</keyword>
<keyword evidence="2" id="KW-0472">Membrane</keyword>
<evidence type="ECO:0000256" key="2">
    <source>
        <dbReference type="SAM" id="Phobius"/>
    </source>
</evidence>
<dbReference type="Proteomes" id="UP000289506">
    <property type="component" value="Plasmid 13"/>
</dbReference>
<keyword evidence="2" id="KW-1133">Transmembrane helix</keyword>
<feature type="coiled-coil region" evidence="1">
    <location>
        <begin position="916"/>
        <end position="950"/>
    </location>
</feature>
<keyword evidence="3" id="KW-0614">Plasmid</keyword>
<gene>
    <name evidence="3" type="primary">MCYN0654_2</name>
    <name evidence="3" type="ORF">NCTC10142_00710</name>
</gene>
<accession>A0A449AIW8</accession>
<evidence type="ECO:0000313" key="4">
    <source>
        <dbReference type="Proteomes" id="UP000289506"/>
    </source>
</evidence>
<feature type="coiled-coil region" evidence="1">
    <location>
        <begin position="1007"/>
        <end position="1034"/>
    </location>
</feature>
<name>A0A449AIW8_9BACT</name>
<evidence type="ECO:0000256" key="1">
    <source>
        <dbReference type="SAM" id="Coils"/>
    </source>
</evidence>
<dbReference type="EMBL" id="LR214986">
    <property type="protein sequence ID" value="VEU64943.1"/>
    <property type="molecule type" value="Genomic_DNA"/>
</dbReference>
<sequence length="1406" mass="162670">MNKRKSKKIFLGLSILSFLVSGITVTSIFWSFNKNFSDYEKIYTELKKARDLVNSPNYKKSADDILKNPNYKTFSRENVADINEVLSKIIVQIDKEIKVYISKINSASKKVKLNTDLLNSQNSIDAKRKIKDNALKLIDIELVKDINLEKIEAKKLIENIKNSTKKAEFEKKLPFIKSINDIELLISDVEKDLKKQSINDYISAKKKALIAKTNASTLNKEEKKKLLELFKDLKTTSTLFDNEIIINYEILKDALKKQVANRIESLENGNFKKIIKNSFGKAKTIKDYYDILIRINEHEFGRINNPKIDSKDKTDLLNKIGQIKTIISPSDNVLANDSGIKMIINETILDLKNSLDYLEKNEVQNKKSELDELIKKLTELKKEIDDLKNTDVLEYSKTRKELAKRLAKSKDDQSIEDTKLYIKKAKLKKKASELPYPNGVDSVAIYEINSRIDSTKKDNLKSIEDLISKLPKKINEAKELIAQINESGKDINGQRTKDLNNQLSRSVDDKDFDKLKENIQKAKNQSDDDYKKDLVRRLKDQVNSLHYPKDTRAKENLKAQIDKLSDEELETFGHTIDEIAKNVESVKSSIESIPKRNKDDERAIDEFNKIFSTADNVKKLKDLKKLVDNYNDIANRLNSFTLYNAPEIYQEDLVTANNALNELKSSLWSKLSMLTRFNSQQDLRKLIDADYELYKETKKLNGDILVAAQFLNEAKSKANVKDVSIIKNKIQPYKNQLNRFWTADKGDYLRQNINQWFTSISEDESNITNPDQYRFLSYKLLLKKLRTRQNAEQVKKIVDDEVEQYKALIEFKRVYDNTNSSIPENVKKSLKAKILNVPENATKADMDLITKYLGQRVETNNKVISGFYLDAKQLLDFVLKNNSGKESNKAHFQSLFNDIGVATSGQNYDTEITTKIDNFRKEINTFISKLKEVKEKIKNLTNIVTTADKKVIFENELAKADYKDFDNLINIINKYNEAAKLLDQIKHRNDKTNLIGQLSSASTLEQILEITKKIEKRVKEIAEAKQKLKDTVNKIPEKDNVSKDIKNKYKERLKNIDNAELSEINKIIEESELEIKRSQTRDYVDNLLGDSTKSENKKRGELITKLLDPNKSSTFATIDELKKEADEEFKKYKKSVIDRAHKELLENVASYLPSTSGGGKIWVENEDSYYMWYKDEINKKTNFNDIDNLENSFIFGRYADSIRVRAIINSMLYHLQNSSYIKNRHSKELFNKYITFIKSYVESYALNDDSRNRDKDHGFTLNDFWRSLNLFIHNNNSTNSLNDQNIKDDIRKTFSLVAQVMAPKGDIHNAGDTMVSNIIEKSIISKTLAKFKKNYLDHHQYKKEEVFMFIRKLFTSTVTDQRSTTYQKILELKNDDHFGNIIKGNGKKGLLKDAELWNFADNPENV</sequence>
<proteinExistence type="predicted"/>
<feature type="coiled-coil region" evidence="1">
    <location>
        <begin position="512"/>
        <end position="567"/>
    </location>
</feature>
<geneLocation type="plasmid" evidence="3 4">
    <name>13</name>
</geneLocation>
<protein>
    <submittedName>
        <fullName evidence="3">Uncharacterized protein</fullName>
    </submittedName>
</protein>
<dbReference type="RefSeq" id="WP_223216323.1">
    <property type="nucleotide sequence ID" value="NZ_LR214986.1"/>
</dbReference>